<protein>
    <recommendedName>
        <fullName evidence="3">F-box domain-containing protein</fullName>
    </recommendedName>
</protein>
<dbReference type="Proteomes" id="UP000290189">
    <property type="component" value="Unassembled WGS sequence"/>
</dbReference>
<name>A0A3P3XYW6_PLABS</name>
<evidence type="ECO:0000313" key="2">
    <source>
        <dbReference type="Proteomes" id="UP000290189"/>
    </source>
</evidence>
<proteinExistence type="predicted"/>
<accession>A0A3P3XYW6</accession>
<gene>
    <name evidence="1" type="ORF">PLBR_LOCUS362</name>
</gene>
<evidence type="ECO:0008006" key="3">
    <source>
        <dbReference type="Google" id="ProtNLM"/>
    </source>
</evidence>
<evidence type="ECO:0000313" key="1">
    <source>
        <dbReference type="EMBL" id="SPQ93147.1"/>
    </source>
</evidence>
<reference evidence="1 2" key="1">
    <citation type="submission" date="2018-03" db="EMBL/GenBank/DDBJ databases">
        <authorList>
            <person name="Fogelqvist J."/>
        </authorList>
    </citation>
    <scope>NUCLEOTIDE SEQUENCE [LARGE SCALE GENOMIC DNA]</scope>
</reference>
<dbReference type="Gene3D" id="3.80.10.10">
    <property type="entry name" value="Ribonuclease Inhibitor"/>
    <property type="match status" value="1"/>
</dbReference>
<geneLocation type="mitochondrion" evidence="1"/>
<dbReference type="InterPro" id="IPR032675">
    <property type="entry name" value="LRR_dom_sf"/>
</dbReference>
<organism evidence="1 2">
    <name type="scientific">Plasmodiophora brassicae</name>
    <name type="common">Clubroot disease agent</name>
    <dbReference type="NCBI Taxonomy" id="37360"/>
    <lineage>
        <taxon>Eukaryota</taxon>
        <taxon>Sar</taxon>
        <taxon>Rhizaria</taxon>
        <taxon>Endomyxa</taxon>
        <taxon>Phytomyxea</taxon>
        <taxon>Plasmodiophorida</taxon>
        <taxon>Plasmodiophoridae</taxon>
        <taxon>Plasmodiophora</taxon>
    </lineage>
</organism>
<sequence>MVLSLVRSFWCSRCFTQAPRCRVRGPEKHAQAVDSLVSVVRVAIRLASLSSGMAADDEVYHAEVLDRATMGQIFTYLTIFEMVNVTKVSRDWASIVADETITHTTRLDFSQLWFLLGEMDPAPVVRLLTRYVNVTKISFAYCHHLTDNKLIAILETIPNKANVRQMSLFYCYKLTDQAIRFIARSFPNLEDINIGSLFEITDKSIQGVAQFCRNIRRLTINHNERFTNDILIDFSTMVNLRFIDMQFTKVDKKFVDEHRESFPAVTILGPERQAAPPDTAVRVIRPRPPGS</sequence>
<dbReference type="EMBL" id="OVEO01000001">
    <property type="protein sequence ID" value="SPQ93147.1"/>
    <property type="molecule type" value="Genomic_DNA"/>
</dbReference>
<dbReference type="AlphaFoldDB" id="A0A3P3XYW6"/>
<dbReference type="SUPFAM" id="SSF52047">
    <property type="entry name" value="RNI-like"/>
    <property type="match status" value="1"/>
</dbReference>
<keyword evidence="1" id="KW-0496">Mitochondrion</keyword>